<dbReference type="STRING" id="1777140.AWB79_07035"/>
<evidence type="ECO:0000256" key="4">
    <source>
        <dbReference type="ARBA" id="ARBA00022519"/>
    </source>
</evidence>
<dbReference type="PROSITE" id="PS50893">
    <property type="entry name" value="ABC_TRANSPORTER_2"/>
    <property type="match status" value="1"/>
</dbReference>
<keyword evidence="6" id="KW-0067">ATP-binding</keyword>
<dbReference type="Gene3D" id="3.40.50.300">
    <property type="entry name" value="P-loop containing nucleotide triphosphate hydrolases"/>
    <property type="match status" value="1"/>
</dbReference>
<proteinExistence type="inferred from homology"/>
<dbReference type="SUPFAM" id="SSF52540">
    <property type="entry name" value="P-loop containing nucleoside triphosphate hydrolases"/>
    <property type="match status" value="1"/>
</dbReference>
<keyword evidence="4" id="KW-0472">Membrane</keyword>
<feature type="domain" description="ABC transporter" evidence="7">
    <location>
        <begin position="31"/>
        <end position="265"/>
    </location>
</feature>
<evidence type="ECO:0000256" key="1">
    <source>
        <dbReference type="ARBA" id="ARBA00005417"/>
    </source>
</evidence>
<keyword evidence="2" id="KW-0813">Transport</keyword>
<comment type="similarity">
    <text evidence="1">Belongs to the ABC transporter superfamily.</text>
</comment>
<protein>
    <submittedName>
        <fullName evidence="8">ABC transporter-like protein</fullName>
    </submittedName>
</protein>
<dbReference type="SMART" id="SM00382">
    <property type="entry name" value="AAA"/>
    <property type="match status" value="1"/>
</dbReference>
<dbReference type="Proteomes" id="UP000054851">
    <property type="component" value="Unassembled WGS sequence"/>
</dbReference>
<dbReference type="GO" id="GO:0005524">
    <property type="term" value="F:ATP binding"/>
    <property type="evidence" value="ECO:0007669"/>
    <property type="project" value="UniProtKB-KW"/>
</dbReference>
<name>A0A158DH86_9BURK</name>
<dbReference type="EMBL" id="FCOA02000044">
    <property type="protein sequence ID" value="SAK93979.1"/>
    <property type="molecule type" value="Genomic_DNA"/>
</dbReference>
<evidence type="ECO:0000256" key="2">
    <source>
        <dbReference type="ARBA" id="ARBA00022448"/>
    </source>
</evidence>
<dbReference type="PANTHER" id="PTHR42788">
    <property type="entry name" value="TAURINE IMPORT ATP-BINDING PROTEIN-RELATED"/>
    <property type="match status" value="1"/>
</dbReference>
<gene>
    <name evidence="8" type="ORF">AWB79_07035</name>
</gene>
<evidence type="ECO:0000256" key="3">
    <source>
        <dbReference type="ARBA" id="ARBA00022475"/>
    </source>
</evidence>
<evidence type="ECO:0000256" key="6">
    <source>
        <dbReference type="ARBA" id="ARBA00022840"/>
    </source>
</evidence>
<accession>A0A158DH86</accession>
<dbReference type="InterPro" id="IPR003593">
    <property type="entry name" value="AAA+_ATPase"/>
</dbReference>
<reference evidence="8" key="1">
    <citation type="submission" date="2016-01" db="EMBL/GenBank/DDBJ databases">
        <authorList>
            <person name="Peeters C."/>
        </authorList>
    </citation>
    <scope>NUCLEOTIDE SEQUENCE</scope>
    <source>
        <strain evidence="8">LMG 29322</strain>
    </source>
</reference>
<keyword evidence="9" id="KW-1185">Reference proteome</keyword>
<sequence length="292" mass="32723">MSSTMETAAPRLVDAPEERASIAPVSGTPQLQLVNVWKRFGDPASPTVAVRHVDLKIQRGEFVTLVGPSGCGKSTLFNMIAGLLAPDSDGSILFNNVPQPDGKLLGKVSFMPQRDLLFPWRTVLDNAIIALEVEGMSKKEARARAQTMFPEFGLKGFERHYPQQLSGGMRQRVALMRTFLFERDLMLLDEPFGALDALTRTKMQHWLLQIWAKHKRTVLFITHDIDEAIFLGDRVIVMTSRPGTIKCEEVVDLPRPRDPSLVTDARFIDIKRRLLEVIEEESMKSFAATGAH</sequence>
<evidence type="ECO:0000313" key="8">
    <source>
        <dbReference type="EMBL" id="SAK93979.1"/>
    </source>
</evidence>
<dbReference type="RefSeq" id="WP_232471115.1">
    <property type="nucleotide sequence ID" value="NZ_FCOA02000044.1"/>
</dbReference>
<dbReference type="GO" id="GO:0016887">
    <property type="term" value="F:ATP hydrolysis activity"/>
    <property type="evidence" value="ECO:0007669"/>
    <property type="project" value="InterPro"/>
</dbReference>
<dbReference type="InterPro" id="IPR003439">
    <property type="entry name" value="ABC_transporter-like_ATP-bd"/>
</dbReference>
<dbReference type="AlphaFoldDB" id="A0A158DH86"/>
<evidence type="ECO:0000313" key="9">
    <source>
        <dbReference type="Proteomes" id="UP000054851"/>
    </source>
</evidence>
<keyword evidence="4" id="KW-0997">Cell inner membrane</keyword>
<keyword evidence="3" id="KW-1003">Cell membrane</keyword>
<dbReference type="CDD" id="cd03293">
    <property type="entry name" value="ABC_NrtD_SsuB_transporters"/>
    <property type="match status" value="1"/>
</dbReference>
<organism evidence="8 9">
    <name type="scientific">Caballeronia hypogeia</name>
    <dbReference type="NCBI Taxonomy" id="1777140"/>
    <lineage>
        <taxon>Bacteria</taxon>
        <taxon>Pseudomonadati</taxon>
        <taxon>Pseudomonadota</taxon>
        <taxon>Betaproteobacteria</taxon>
        <taxon>Burkholderiales</taxon>
        <taxon>Burkholderiaceae</taxon>
        <taxon>Caballeronia</taxon>
    </lineage>
</organism>
<dbReference type="Pfam" id="PF00005">
    <property type="entry name" value="ABC_tran"/>
    <property type="match status" value="1"/>
</dbReference>
<keyword evidence="5" id="KW-0547">Nucleotide-binding</keyword>
<comment type="caution">
    <text evidence="8">The sequence shown here is derived from an EMBL/GenBank/DDBJ whole genome shotgun (WGS) entry which is preliminary data.</text>
</comment>
<evidence type="ECO:0000256" key="5">
    <source>
        <dbReference type="ARBA" id="ARBA00022741"/>
    </source>
</evidence>
<dbReference type="InterPro" id="IPR050166">
    <property type="entry name" value="ABC_transporter_ATP-bind"/>
</dbReference>
<dbReference type="InterPro" id="IPR027417">
    <property type="entry name" value="P-loop_NTPase"/>
</dbReference>
<dbReference type="PANTHER" id="PTHR42788:SF2">
    <property type="entry name" value="ABC TRANSPORTER ATP-BINDING PROTEIN"/>
    <property type="match status" value="1"/>
</dbReference>
<evidence type="ECO:0000259" key="7">
    <source>
        <dbReference type="PROSITE" id="PS50893"/>
    </source>
</evidence>